<dbReference type="Proteomes" id="UP000437446">
    <property type="component" value="Unassembled WGS sequence"/>
</dbReference>
<dbReference type="RefSeq" id="WP_129943950.1">
    <property type="nucleotide sequence ID" value="NZ_JAJCQX010000057.1"/>
</dbReference>
<reference evidence="3 4" key="1">
    <citation type="journal article" date="2019" name="Nat. Med.">
        <title>A library of human gut bacterial isolates paired with longitudinal multiomics data enables mechanistic microbiome research.</title>
        <authorList>
            <person name="Poyet M."/>
            <person name="Groussin M."/>
            <person name="Gibbons S.M."/>
            <person name="Avila-Pacheco J."/>
            <person name="Jiang X."/>
            <person name="Kearney S.M."/>
            <person name="Perrotta A.R."/>
            <person name="Berdy B."/>
            <person name="Zhao S."/>
            <person name="Lieberman T.D."/>
            <person name="Swanson P.K."/>
            <person name="Smith M."/>
            <person name="Roesemann S."/>
            <person name="Alexander J.E."/>
            <person name="Rich S.A."/>
            <person name="Livny J."/>
            <person name="Vlamakis H."/>
            <person name="Clish C."/>
            <person name="Bullock K."/>
            <person name="Deik A."/>
            <person name="Scott J."/>
            <person name="Pierce K.A."/>
            <person name="Xavier R.J."/>
            <person name="Alm E.J."/>
        </authorList>
    </citation>
    <scope>NUCLEOTIDE SEQUENCE [LARGE SCALE GENOMIC DNA]</scope>
    <source>
        <strain evidence="1 4">BIOML-A25</strain>
        <strain evidence="2 3">BIOML-A29</strain>
    </source>
</reference>
<organism evidence="1 4">
    <name type="scientific">Parabacteroides merdae</name>
    <dbReference type="NCBI Taxonomy" id="46503"/>
    <lineage>
        <taxon>Bacteria</taxon>
        <taxon>Pseudomonadati</taxon>
        <taxon>Bacteroidota</taxon>
        <taxon>Bacteroidia</taxon>
        <taxon>Bacteroidales</taxon>
        <taxon>Tannerellaceae</taxon>
        <taxon>Parabacteroides</taxon>
    </lineage>
</organism>
<evidence type="ECO:0000313" key="3">
    <source>
        <dbReference type="Proteomes" id="UP000434916"/>
    </source>
</evidence>
<protein>
    <submittedName>
        <fullName evidence="1">Uncharacterized protein</fullName>
    </submittedName>
</protein>
<evidence type="ECO:0000313" key="4">
    <source>
        <dbReference type="Proteomes" id="UP000437446"/>
    </source>
</evidence>
<name>A0A4Q5C9S0_9BACT</name>
<dbReference type="EMBL" id="WNCN01000012">
    <property type="protein sequence ID" value="MTU39876.1"/>
    <property type="molecule type" value="Genomic_DNA"/>
</dbReference>
<evidence type="ECO:0000313" key="1">
    <source>
        <dbReference type="EMBL" id="MTU30856.1"/>
    </source>
</evidence>
<dbReference type="AlphaFoldDB" id="A0A4Q5C9S0"/>
<keyword evidence="3" id="KW-1185">Reference proteome</keyword>
<comment type="caution">
    <text evidence="1">The sequence shown here is derived from an EMBL/GenBank/DDBJ whole genome shotgun (WGS) entry which is preliminary data.</text>
</comment>
<dbReference type="EMBL" id="WNCR01000011">
    <property type="protein sequence ID" value="MTU30856.1"/>
    <property type="molecule type" value="Genomic_DNA"/>
</dbReference>
<accession>A0A4Q5C9S0</accession>
<proteinExistence type="predicted"/>
<evidence type="ECO:0000313" key="2">
    <source>
        <dbReference type="EMBL" id="MTU39876.1"/>
    </source>
</evidence>
<sequence length="389" mass="44620">MFEKICIVSKGQQPLNVSLLIDTMLFYSEVNVFVLKEGLVNLLRCFGPEFLADLINEKRLRLHILRNHVGSTVVPKDAQKQFGLDILTSKTVDKEESLFRAYKEFDDNLVAARRFAKRFSFVTSSYYYKQELGNILKEDLHNANYLNKSFLEYLKQQYPMYSQTNDLIFEIEDVNDGYCPFDLYNIQSNLDIPQLNKLNEEMGIHSEFDYSSFLLSLGEARGDNYVAATFNGELETNNMSSRLINLQLTDCLSRRQKSQEEINLFQNHIICKYPSLGDAYVKKVISSRQLLLLLEEGDRFRTWLSGVSNDESLINKYLEEATNKILVDNPFIKTIRVVLCFLFGCMSNGLGLAISAGDAFFGDRLIKGWTPNLYIDNKLKPVLGGNLLL</sequence>
<gene>
    <name evidence="1" type="ORF">GMD66_16895</name>
    <name evidence="2" type="ORF">GMD82_10380</name>
</gene>
<dbReference type="Proteomes" id="UP000434916">
    <property type="component" value="Unassembled WGS sequence"/>
</dbReference>